<sequence>MIETDLGIYEDIIAKVESLWRDQVYAINKLGLQDKIKPDGDIVTVTLTPPRYTLAN</sequence>
<dbReference type="Proteomes" id="UP000078540">
    <property type="component" value="Unassembled WGS sequence"/>
</dbReference>
<proteinExistence type="predicted"/>
<keyword evidence="2" id="KW-1185">Reference proteome</keyword>
<reference evidence="1 2" key="1">
    <citation type="submission" date="2015-09" db="EMBL/GenBank/DDBJ databases">
        <title>Atta colombica WGS genome.</title>
        <authorList>
            <person name="Nygaard S."/>
            <person name="Hu H."/>
            <person name="Boomsma J."/>
            <person name="Zhang G."/>
        </authorList>
    </citation>
    <scope>NUCLEOTIDE SEQUENCE [LARGE SCALE GENOMIC DNA]</scope>
    <source>
        <strain evidence="1">Treedump-2</strain>
        <tissue evidence="1">Whole body</tissue>
    </source>
</reference>
<name>A0A151I1I5_9HYME</name>
<evidence type="ECO:0000313" key="2">
    <source>
        <dbReference type="Proteomes" id="UP000078540"/>
    </source>
</evidence>
<gene>
    <name evidence="1" type="ORF">ALC53_09480</name>
</gene>
<protein>
    <submittedName>
        <fullName evidence="1">Uncharacterized protein</fullName>
    </submittedName>
</protein>
<dbReference type="EMBL" id="KQ976577">
    <property type="protein sequence ID" value="KYM80069.1"/>
    <property type="molecule type" value="Genomic_DNA"/>
</dbReference>
<organism evidence="1 2">
    <name type="scientific">Atta colombica</name>
    <dbReference type="NCBI Taxonomy" id="520822"/>
    <lineage>
        <taxon>Eukaryota</taxon>
        <taxon>Metazoa</taxon>
        <taxon>Ecdysozoa</taxon>
        <taxon>Arthropoda</taxon>
        <taxon>Hexapoda</taxon>
        <taxon>Insecta</taxon>
        <taxon>Pterygota</taxon>
        <taxon>Neoptera</taxon>
        <taxon>Endopterygota</taxon>
        <taxon>Hymenoptera</taxon>
        <taxon>Apocrita</taxon>
        <taxon>Aculeata</taxon>
        <taxon>Formicoidea</taxon>
        <taxon>Formicidae</taxon>
        <taxon>Myrmicinae</taxon>
        <taxon>Atta</taxon>
    </lineage>
</organism>
<accession>A0A151I1I5</accession>
<dbReference type="AlphaFoldDB" id="A0A151I1I5"/>
<evidence type="ECO:0000313" key="1">
    <source>
        <dbReference type="EMBL" id="KYM80069.1"/>
    </source>
</evidence>